<dbReference type="Proteomes" id="UP001211907">
    <property type="component" value="Unassembled WGS sequence"/>
</dbReference>
<evidence type="ECO:0000256" key="1">
    <source>
        <dbReference type="ARBA" id="ARBA00022723"/>
    </source>
</evidence>
<evidence type="ECO:0000256" key="4">
    <source>
        <dbReference type="PROSITE-ProRule" id="PRU00228"/>
    </source>
</evidence>
<feature type="region of interest" description="Disordered" evidence="5">
    <location>
        <begin position="162"/>
        <end position="185"/>
    </location>
</feature>
<evidence type="ECO:0000256" key="3">
    <source>
        <dbReference type="ARBA" id="ARBA00022833"/>
    </source>
</evidence>
<dbReference type="SUPFAM" id="SSF57850">
    <property type="entry name" value="RING/U-box"/>
    <property type="match status" value="1"/>
</dbReference>
<comment type="caution">
    <text evidence="7">The sequence shown here is derived from an EMBL/GenBank/DDBJ whole genome shotgun (WGS) entry which is preliminary data.</text>
</comment>
<dbReference type="Pfam" id="PF00564">
    <property type="entry name" value="PB1"/>
    <property type="match status" value="1"/>
</dbReference>
<evidence type="ECO:0000256" key="2">
    <source>
        <dbReference type="ARBA" id="ARBA00022771"/>
    </source>
</evidence>
<dbReference type="InterPro" id="IPR000433">
    <property type="entry name" value="Znf_ZZ"/>
</dbReference>
<dbReference type="InterPro" id="IPR000270">
    <property type="entry name" value="PB1_dom"/>
</dbReference>
<organism evidence="7 8">
    <name type="scientific">Physocladia obscura</name>
    <dbReference type="NCBI Taxonomy" id="109957"/>
    <lineage>
        <taxon>Eukaryota</taxon>
        <taxon>Fungi</taxon>
        <taxon>Fungi incertae sedis</taxon>
        <taxon>Chytridiomycota</taxon>
        <taxon>Chytridiomycota incertae sedis</taxon>
        <taxon>Chytridiomycetes</taxon>
        <taxon>Chytridiales</taxon>
        <taxon>Chytriomycetaceae</taxon>
        <taxon>Physocladia</taxon>
    </lineage>
</organism>
<sequence>MGQSLRTSSAESLTSSWEDIARIKVEYAGSVRQVVFDSVAEVSWEFFVQKLSEAYRLTTDSNIGAFYIDEDGDKIQIDSAAELRDLLKLPRVPKLSISASIAVSITAPVPPETSENPNGLAPRPLHDISSVSIPVQNVHQLPQITPTVEDVLALNSMEHAILSDDEDTNPSNISEAPSVPLPRDYQKVSQTVPITFHYPNASEFDAESSISMHNIESVAASEYTSTDVVPPLPENRQSSPESSSEEIPHREHTQPRNIVIDMSEAIAVINNLVEQVTRDPDFMEKAIKTLHEFAESSKAQFEDLLRIFNEMLFSFQGSSSYYAETKSTQQLPPSYSIVFDSNRSHALPKNDLAHFKFDSAKGNSTNSKPFVIQFDGESRSVPQIPPEQPKPKSWRDQTIHLCTGITDECRHLHSSNSYTTAQAASNVVDQVRAQAELIASQARVQAAQARMHASQAAVQAQQSRFAADAAASAVQTRALNTVSRVGEHVETAVSAAKKAAGSSCVATASNAREHIGSAVRAAVGGIGGVLRAVRSSSSLHGAATISSAFQTATPPPSSSSGRAPRWIYTTCDGCGIKAFTGPRFKCKVCADYDLCGVCYYTMREGVLPEKGLINGHEIFHDCMRIDHPNESNRRQINEQVNRVMEMGICGKCGSARVEELVIHFGGDLNRVVEVLMLKNSD</sequence>
<feature type="region of interest" description="Disordered" evidence="5">
    <location>
        <begin position="222"/>
        <end position="256"/>
    </location>
</feature>
<dbReference type="Pfam" id="PF00569">
    <property type="entry name" value="ZZ"/>
    <property type="match status" value="1"/>
</dbReference>
<dbReference type="InterPro" id="IPR043145">
    <property type="entry name" value="Znf_ZZ_sf"/>
</dbReference>
<dbReference type="CDD" id="cd02338">
    <property type="entry name" value="ZZ_PCMF_like"/>
    <property type="match status" value="1"/>
</dbReference>
<dbReference type="AlphaFoldDB" id="A0AAD5XJ61"/>
<dbReference type="Gene3D" id="3.10.20.90">
    <property type="entry name" value="Phosphatidylinositol 3-kinase Catalytic Subunit, Chain A, domain 1"/>
    <property type="match status" value="1"/>
</dbReference>
<dbReference type="PANTHER" id="PTHR20930:SF0">
    <property type="entry name" value="PROTEIN ILRUN"/>
    <property type="match status" value="1"/>
</dbReference>
<dbReference type="CDD" id="cd05992">
    <property type="entry name" value="PB1"/>
    <property type="match status" value="1"/>
</dbReference>
<dbReference type="EMBL" id="JADGJH010000274">
    <property type="protein sequence ID" value="KAJ3131894.1"/>
    <property type="molecule type" value="Genomic_DNA"/>
</dbReference>
<evidence type="ECO:0000313" key="8">
    <source>
        <dbReference type="Proteomes" id="UP001211907"/>
    </source>
</evidence>
<reference evidence="7" key="1">
    <citation type="submission" date="2020-05" db="EMBL/GenBank/DDBJ databases">
        <title>Phylogenomic resolution of chytrid fungi.</title>
        <authorList>
            <person name="Stajich J.E."/>
            <person name="Amses K."/>
            <person name="Simmons R."/>
            <person name="Seto K."/>
            <person name="Myers J."/>
            <person name="Bonds A."/>
            <person name="Quandt C.A."/>
            <person name="Barry K."/>
            <person name="Liu P."/>
            <person name="Grigoriev I."/>
            <person name="Longcore J.E."/>
            <person name="James T.Y."/>
        </authorList>
    </citation>
    <scope>NUCLEOTIDE SEQUENCE</scope>
    <source>
        <strain evidence="7">JEL0513</strain>
    </source>
</reference>
<keyword evidence="2 4" id="KW-0863">Zinc-finger</keyword>
<dbReference type="SUPFAM" id="SSF54277">
    <property type="entry name" value="CAD &amp; PB1 domains"/>
    <property type="match status" value="1"/>
</dbReference>
<feature type="domain" description="ZZ-type" evidence="6">
    <location>
        <begin position="566"/>
        <end position="630"/>
    </location>
</feature>
<evidence type="ECO:0000259" key="6">
    <source>
        <dbReference type="PROSITE" id="PS50135"/>
    </source>
</evidence>
<evidence type="ECO:0000313" key="7">
    <source>
        <dbReference type="EMBL" id="KAJ3131894.1"/>
    </source>
</evidence>
<dbReference type="GO" id="GO:0008270">
    <property type="term" value="F:zinc ion binding"/>
    <property type="evidence" value="ECO:0007669"/>
    <property type="project" value="UniProtKB-KW"/>
</dbReference>
<protein>
    <recommendedName>
        <fullName evidence="6">ZZ-type domain-containing protein</fullName>
    </recommendedName>
</protein>
<dbReference type="PROSITE" id="PS01357">
    <property type="entry name" value="ZF_ZZ_1"/>
    <property type="match status" value="1"/>
</dbReference>
<keyword evidence="8" id="KW-1185">Reference proteome</keyword>
<dbReference type="PROSITE" id="PS50135">
    <property type="entry name" value="ZF_ZZ_2"/>
    <property type="match status" value="1"/>
</dbReference>
<evidence type="ECO:0000256" key="5">
    <source>
        <dbReference type="SAM" id="MobiDB-lite"/>
    </source>
</evidence>
<dbReference type="Gene3D" id="3.30.60.90">
    <property type="match status" value="1"/>
</dbReference>
<accession>A0AAD5XJ61</accession>
<dbReference type="PANTHER" id="PTHR20930">
    <property type="entry name" value="OVARIAN CARCINOMA ANTIGEN CA125-RELATED"/>
    <property type="match status" value="1"/>
</dbReference>
<name>A0AAD5XJ61_9FUNG</name>
<keyword evidence="3" id="KW-0862">Zinc</keyword>
<keyword evidence="1" id="KW-0479">Metal-binding</keyword>
<gene>
    <name evidence="7" type="ORF">HK100_005896</name>
</gene>
<proteinExistence type="predicted"/>
<dbReference type="SMART" id="SM00291">
    <property type="entry name" value="ZnF_ZZ"/>
    <property type="match status" value="1"/>
</dbReference>